<feature type="transmembrane region" description="Helical" evidence="2">
    <location>
        <begin position="236"/>
        <end position="255"/>
    </location>
</feature>
<reference evidence="3 4" key="1">
    <citation type="submission" date="2024-01" db="EMBL/GenBank/DDBJ databases">
        <title>The genomes of 5 underutilized Papilionoideae crops provide insights into root nodulation and disease resistanc.</title>
        <authorList>
            <person name="Yuan L."/>
        </authorList>
    </citation>
    <scope>NUCLEOTIDE SEQUENCE [LARGE SCALE GENOMIC DNA]</scope>
    <source>
        <strain evidence="3">ZHUSHIDOU_FW_LH</strain>
        <tissue evidence="3">Leaf</tissue>
    </source>
</reference>
<protein>
    <submittedName>
        <fullName evidence="3">Uncharacterized protein</fullName>
    </submittedName>
</protein>
<proteinExistence type="predicted"/>
<dbReference type="EMBL" id="JAYWIO010000003">
    <property type="protein sequence ID" value="KAK7275839.1"/>
    <property type="molecule type" value="Genomic_DNA"/>
</dbReference>
<keyword evidence="2" id="KW-0812">Transmembrane</keyword>
<comment type="caution">
    <text evidence="3">The sequence shown here is derived from an EMBL/GenBank/DDBJ whole genome shotgun (WGS) entry which is preliminary data.</text>
</comment>
<gene>
    <name evidence="3" type="ORF">RIF29_16965</name>
</gene>
<accession>A0AAN9FHK8</accession>
<dbReference type="AlphaFoldDB" id="A0AAN9FHK8"/>
<dbReference type="Proteomes" id="UP001372338">
    <property type="component" value="Unassembled WGS sequence"/>
</dbReference>
<name>A0AAN9FHK8_CROPI</name>
<feature type="region of interest" description="Disordered" evidence="1">
    <location>
        <begin position="1"/>
        <end position="67"/>
    </location>
</feature>
<evidence type="ECO:0000256" key="2">
    <source>
        <dbReference type="SAM" id="Phobius"/>
    </source>
</evidence>
<keyword evidence="2" id="KW-1133">Transmembrane helix</keyword>
<evidence type="ECO:0000313" key="4">
    <source>
        <dbReference type="Proteomes" id="UP001372338"/>
    </source>
</evidence>
<organism evidence="3 4">
    <name type="scientific">Crotalaria pallida</name>
    <name type="common">Smooth rattlebox</name>
    <name type="synonym">Crotalaria striata</name>
    <dbReference type="NCBI Taxonomy" id="3830"/>
    <lineage>
        <taxon>Eukaryota</taxon>
        <taxon>Viridiplantae</taxon>
        <taxon>Streptophyta</taxon>
        <taxon>Embryophyta</taxon>
        <taxon>Tracheophyta</taxon>
        <taxon>Spermatophyta</taxon>
        <taxon>Magnoliopsida</taxon>
        <taxon>eudicotyledons</taxon>
        <taxon>Gunneridae</taxon>
        <taxon>Pentapetalae</taxon>
        <taxon>rosids</taxon>
        <taxon>fabids</taxon>
        <taxon>Fabales</taxon>
        <taxon>Fabaceae</taxon>
        <taxon>Papilionoideae</taxon>
        <taxon>50 kb inversion clade</taxon>
        <taxon>genistoids sensu lato</taxon>
        <taxon>core genistoids</taxon>
        <taxon>Crotalarieae</taxon>
        <taxon>Crotalaria</taxon>
    </lineage>
</organism>
<keyword evidence="2" id="KW-0472">Membrane</keyword>
<evidence type="ECO:0000256" key="1">
    <source>
        <dbReference type="SAM" id="MobiDB-lite"/>
    </source>
</evidence>
<sequence>MGFVLGNIDSGEKGAEPVAEPEPVPVPVPMQQQQPVQQQQQPVVTGLPNWMPAPQPTQNGGNNAGPEAVSARVTRAAATAGVQNGIPSRGIGAAITSPPNLCGGEGLTISYFRFGSPLCCLRLKIDEKVLWLHFALSSLSYLGVYLGNSEAKPVRDGYFCIMNCFCCFSYVCSELLCSMACGGAPMGLGWGHGGRAQSFLIWSVGLEVVLRWAATDIIQALLSYPSLMMRVSEENGILAYLLGFGLLLIDIEFSFKFSVFLK</sequence>
<keyword evidence="4" id="KW-1185">Reference proteome</keyword>
<evidence type="ECO:0000313" key="3">
    <source>
        <dbReference type="EMBL" id="KAK7275839.1"/>
    </source>
</evidence>
<feature type="compositionally biased region" description="Low complexity" evidence="1">
    <location>
        <begin position="29"/>
        <end position="44"/>
    </location>
</feature>